<evidence type="ECO:0000256" key="2">
    <source>
        <dbReference type="ARBA" id="ARBA00022908"/>
    </source>
</evidence>
<dbReference type="InterPro" id="IPR050090">
    <property type="entry name" value="Tyrosine_recombinase_XerCD"/>
</dbReference>
<dbReference type="OrthoDB" id="283809at2"/>
<dbReference type="PANTHER" id="PTHR30349">
    <property type="entry name" value="PHAGE INTEGRASE-RELATED"/>
    <property type="match status" value="1"/>
</dbReference>
<reference evidence="8 9" key="1">
    <citation type="submission" date="2018-10" db="EMBL/GenBank/DDBJ databases">
        <title>Genomic Encyclopedia of Archaeal and Bacterial Type Strains, Phase II (KMG-II): from individual species to whole genera.</title>
        <authorList>
            <person name="Goeker M."/>
        </authorList>
    </citation>
    <scope>NUCLEOTIDE SEQUENCE [LARGE SCALE GENOMIC DNA]</scope>
    <source>
        <strain evidence="8 9">DSM 16510</strain>
    </source>
</reference>
<dbReference type="RefSeq" id="WP_121009397.1">
    <property type="nucleotide sequence ID" value="NZ_RCCJ01000001.1"/>
</dbReference>
<dbReference type="InterPro" id="IPR010998">
    <property type="entry name" value="Integrase_recombinase_N"/>
</dbReference>
<dbReference type="CDD" id="cd00397">
    <property type="entry name" value="DNA_BRE_C"/>
    <property type="match status" value="1"/>
</dbReference>
<keyword evidence="4" id="KW-0233">DNA recombination</keyword>
<keyword evidence="2" id="KW-0229">DNA integration</keyword>
<evidence type="ECO:0000256" key="5">
    <source>
        <dbReference type="PROSITE-ProRule" id="PRU01248"/>
    </source>
</evidence>
<gene>
    <name evidence="8" type="ORF">BCF55_0460</name>
</gene>
<dbReference type="AlphaFoldDB" id="A0A497XPL5"/>
<keyword evidence="3 5" id="KW-0238">DNA-binding</keyword>
<evidence type="ECO:0000256" key="1">
    <source>
        <dbReference type="ARBA" id="ARBA00022829"/>
    </source>
</evidence>
<dbReference type="GO" id="GO:0003677">
    <property type="term" value="F:DNA binding"/>
    <property type="evidence" value="ECO:0007669"/>
    <property type="project" value="UniProtKB-UniRule"/>
</dbReference>
<feature type="domain" description="Tyr recombinase" evidence="6">
    <location>
        <begin position="110"/>
        <end position="284"/>
    </location>
</feature>
<dbReference type="InterPro" id="IPR013762">
    <property type="entry name" value="Integrase-like_cat_sf"/>
</dbReference>
<evidence type="ECO:0000259" key="7">
    <source>
        <dbReference type="PROSITE" id="PS51900"/>
    </source>
</evidence>
<feature type="domain" description="Core-binding (CB)" evidence="7">
    <location>
        <begin position="1"/>
        <end position="79"/>
    </location>
</feature>
<name>A0A497XPL5_9AQUI</name>
<dbReference type="SUPFAM" id="SSF56349">
    <property type="entry name" value="DNA breaking-rejoining enzymes"/>
    <property type="match status" value="1"/>
</dbReference>
<dbReference type="InterPro" id="IPR002104">
    <property type="entry name" value="Integrase_catalytic"/>
</dbReference>
<accession>A0A497XPL5</accession>
<proteinExistence type="predicted"/>
<evidence type="ECO:0000256" key="3">
    <source>
        <dbReference type="ARBA" id="ARBA00023125"/>
    </source>
</evidence>
<keyword evidence="9" id="KW-1185">Reference proteome</keyword>
<dbReference type="InterPro" id="IPR044068">
    <property type="entry name" value="CB"/>
</dbReference>
<dbReference type="Gene3D" id="1.10.150.130">
    <property type="match status" value="1"/>
</dbReference>
<dbReference type="Gene3D" id="1.10.443.10">
    <property type="entry name" value="Intergrase catalytic core"/>
    <property type="match status" value="1"/>
</dbReference>
<dbReference type="Proteomes" id="UP000267841">
    <property type="component" value="Unassembled WGS sequence"/>
</dbReference>
<dbReference type="PROSITE" id="PS51898">
    <property type="entry name" value="TYR_RECOMBINASE"/>
    <property type="match status" value="1"/>
</dbReference>
<dbReference type="InterPro" id="IPR004107">
    <property type="entry name" value="Integrase_SAM-like_N"/>
</dbReference>
<dbReference type="GO" id="GO:0015074">
    <property type="term" value="P:DNA integration"/>
    <property type="evidence" value="ECO:0007669"/>
    <property type="project" value="UniProtKB-KW"/>
</dbReference>
<dbReference type="PANTHER" id="PTHR30349:SF81">
    <property type="entry name" value="TYROSINE RECOMBINASE XERC"/>
    <property type="match status" value="1"/>
</dbReference>
<dbReference type="EMBL" id="RCCJ01000001">
    <property type="protein sequence ID" value="RLJ70194.1"/>
    <property type="molecule type" value="Genomic_DNA"/>
</dbReference>
<evidence type="ECO:0000259" key="6">
    <source>
        <dbReference type="PROSITE" id="PS51898"/>
    </source>
</evidence>
<organism evidence="8 9">
    <name type="scientific">Hydrogenivirga caldilitoris</name>
    <dbReference type="NCBI Taxonomy" id="246264"/>
    <lineage>
        <taxon>Bacteria</taxon>
        <taxon>Pseudomonadati</taxon>
        <taxon>Aquificota</taxon>
        <taxon>Aquificia</taxon>
        <taxon>Aquificales</taxon>
        <taxon>Aquificaceae</taxon>
        <taxon>Hydrogenivirga</taxon>
    </lineage>
</organism>
<protein>
    <submittedName>
        <fullName evidence="8">Integrase/recombinase XerD</fullName>
    </submittedName>
</protein>
<dbReference type="GO" id="GO:0006310">
    <property type="term" value="P:DNA recombination"/>
    <property type="evidence" value="ECO:0007669"/>
    <property type="project" value="UniProtKB-KW"/>
</dbReference>
<dbReference type="GO" id="GO:0007059">
    <property type="term" value="P:chromosome segregation"/>
    <property type="evidence" value="ECO:0007669"/>
    <property type="project" value="UniProtKB-KW"/>
</dbReference>
<dbReference type="InterPro" id="IPR011010">
    <property type="entry name" value="DNA_brk_join_enz"/>
</dbReference>
<evidence type="ECO:0000256" key="4">
    <source>
        <dbReference type="ARBA" id="ARBA00023172"/>
    </source>
</evidence>
<dbReference type="Pfam" id="PF00589">
    <property type="entry name" value="Phage_integrase"/>
    <property type="match status" value="1"/>
</dbReference>
<sequence>MEVLELWEKNLMRTKSQRTTEAYLRHVKNFLSTTQILDEDSLIKVSSAQIFKYADSANLGPTSMLANLSALKHFFKFLLRREYIDRDRFTDIEQAIEEIREELNAKKNPNYPKALTKEEVDRIFSAVRGKRYEKIYSLFLYSGIRLGEFEHLSRNNFYLDKSGILWIRLEPYMTKRNKGRLAPVLAPNRNETYSVTDKLLKWIENYEENFSVKRGVLQVYTDRLSKRLSIPFSIHSFRHTYITNLVNSGFPVEVVKEFAGHSNIKTTIETYYKFSQRRAEELVRNFLTG</sequence>
<keyword evidence="1" id="KW-0159">Chromosome partition</keyword>
<dbReference type="PROSITE" id="PS51900">
    <property type="entry name" value="CB"/>
    <property type="match status" value="1"/>
</dbReference>
<dbReference type="Pfam" id="PF02899">
    <property type="entry name" value="Phage_int_SAM_1"/>
    <property type="match status" value="1"/>
</dbReference>
<evidence type="ECO:0000313" key="9">
    <source>
        <dbReference type="Proteomes" id="UP000267841"/>
    </source>
</evidence>
<comment type="caution">
    <text evidence="8">The sequence shown here is derived from an EMBL/GenBank/DDBJ whole genome shotgun (WGS) entry which is preliminary data.</text>
</comment>
<evidence type="ECO:0000313" key="8">
    <source>
        <dbReference type="EMBL" id="RLJ70194.1"/>
    </source>
</evidence>